<evidence type="ECO:0000313" key="4">
    <source>
        <dbReference type="Proteomes" id="UP000528734"/>
    </source>
</evidence>
<dbReference type="EMBL" id="JAAVLW010000004">
    <property type="protein sequence ID" value="NOJ47697.1"/>
    <property type="molecule type" value="Genomic_DNA"/>
</dbReference>
<sequence length="475" mass="51308">MPRYLLPRALSGMVALADQGALPLPLRFPVALNSERSTFVDQDGNPCFACGDAPQYLIQQLSKPDMETYLFDRAARGINVLWMIAADKVYQSNPPNNLAGDAPFSGADFTNFNEPYWAHVDHVMRRCLAYGITVLLMPLFVGLKGTEGYLTSVRDTSDTVIEGYGTFLAERYKGFPNLIWLIGGDADPNNAVVYGKLDKLAMAIKAADPLHLMTMEANYVLETGGPTPNGGYSSVDAHTIAYGSIRPWLDINWVYEPLATVVSGAQRCYSQGLPCLLGEDWYELEHSTTGVRSRAEGYGAVLGGCTLGRLFGNGAIWPFNSPNAGNGINAGPPTWQSQLNSAGSVGQQLLGKLFRSRSFQLLVPDTSNVVMTAGADSGSVCARTSDGRTIIVYLPSRERFWERLISGGRSVTIDMGKITDATNLATCNWYNPGTGTVTAGGDFANSGMRSFKSPDTGDWVLVIDSAEARFRAPGT</sequence>
<dbReference type="PANTHER" id="PTHR37836">
    <property type="entry name" value="LMO1036 PROTEIN"/>
    <property type="match status" value="1"/>
</dbReference>
<accession>A0A7Y4H6N6</accession>
<feature type="domain" description="Apiosidase-like catalytic" evidence="2">
    <location>
        <begin position="36"/>
        <end position="359"/>
    </location>
</feature>
<dbReference type="Pfam" id="PF12904">
    <property type="entry name" value="Collagen_bind_2"/>
    <property type="match status" value="1"/>
</dbReference>
<dbReference type="SUPFAM" id="SSF51445">
    <property type="entry name" value="(Trans)glycosidases"/>
    <property type="match status" value="1"/>
</dbReference>
<evidence type="ECO:0000313" key="3">
    <source>
        <dbReference type="EMBL" id="NOJ47697.1"/>
    </source>
</evidence>
<protein>
    <submittedName>
        <fullName evidence="3">DUF4038 domain-containing protein</fullName>
    </submittedName>
</protein>
<dbReference type="PANTHER" id="PTHR37836:SF2">
    <property type="entry name" value="DUF4038 DOMAIN-CONTAINING PROTEIN"/>
    <property type="match status" value="1"/>
</dbReference>
<dbReference type="Pfam" id="PF13204">
    <property type="entry name" value="Apiosidase"/>
    <property type="match status" value="1"/>
</dbReference>
<dbReference type="InterPro" id="IPR017853">
    <property type="entry name" value="GH"/>
</dbReference>
<dbReference type="Proteomes" id="UP000528734">
    <property type="component" value="Unassembled WGS sequence"/>
</dbReference>
<organism evidence="3 4">
    <name type="scientific">Bradyrhizobium archetypum</name>
    <dbReference type="NCBI Taxonomy" id="2721160"/>
    <lineage>
        <taxon>Bacteria</taxon>
        <taxon>Pseudomonadati</taxon>
        <taxon>Pseudomonadota</taxon>
        <taxon>Alphaproteobacteria</taxon>
        <taxon>Hyphomicrobiales</taxon>
        <taxon>Nitrobacteraceae</taxon>
        <taxon>Bradyrhizobium</taxon>
    </lineage>
</organism>
<proteinExistence type="predicted"/>
<dbReference type="AlphaFoldDB" id="A0A7Y4H6N6"/>
<gene>
    <name evidence="3" type="ORF">HCN50_15820</name>
</gene>
<reference evidence="3 4" key="1">
    <citation type="submission" date="2020-03" db="EMBL/GenBank/DDBJ databases">
        <title>Bradyrhizobium diversity isolated from nodules of Muelleranthus trifoliolatus.</title>
        <authorList>
            <person name="Klepa M."/>
            <person name="Helene L."/>
            <person name="Hungria M."/>
        </authorList>
    </citation>
    <scope>NUCLEOTIDE SEQUENCE [LARGE SCALE GENOMIC DNA]</scope>
    <source>
        <strain evidence="3 4">WSM 1744</strain>
    </source>
</reference>
<dbReference type="InterPro" id="IPR025277">
    <property type="entry name" value="Apiosidase-like_cat_dom"/>
</dbReference>
<name>A0A7Y4H6N6_9BRAD</name>
<evidence type="ECO:0000259" key="2">
    <source>
        <dbReference type="Pfam" id="PF13204"/>
    </source>
</evidence>
<dbReference type="Gene3D" id="3.20.20.80">
    <property type="entry name" value="Glycosidases"/>
    <property type="match status" value="1"/>
</dbReference>
<dbReference type="RefSeq" id="WP_171710550.1">
    <property type="nucleotide sequence ID" value="NZ_JAAVLW010000004.1"/>
</dbReference>
<comment type="caution">
    <text evidence="3">The sequence shown here is derived from an EMBL/GenBank/DDBJ whole genome shotgun (WGS) entry which is preliminary data.</text>
</comment>
<keyword evidence="4" id="KW-1185">Reference proteome</keyword>
<feature type="domain" description="Putative collagen-binding" evidence="1">
    <location>
        <begin position="363"/>
        <end position="464"/>
    </location>
</feature>
<evidence type="ECO:0000259" key="1">
    <source>
        <dbReference type="Pfam" id="PF12904"/>
    </source>
</evidence>
<dbReference type="InterPro" id="IPR024749">
    <property type="entry name" value="Collagen-bd_put"/>
</dbReference>